<name>A0ABW1QXM9_9ACTN</name>
<dbReference type="RefSeq" id="WP_128221206.1">
    <property type="nucleotide sequence ID" value="NZ_CP034929.1"/>
</dbReference>
<gene>
    <name evidence="2" type="ORF">ACFPWU_06780</name>
</gene>
<dbReference type="Proteomes" id="UP001596098">
    <property type="component" value="Unassembled WGS sequence"/>
</dbReference>
<reference evidence="3" key="1">
    <citation type="journal article" date="2019" name="Int. J. Syst. Evol. Microbiol.">
        <title>The Global Catalogue of Microorganisms (GCM) 10K type strain sequencing project: providing services to taxonomists for standard genome sequencing and annotation.</title>
        <authorList>
            <consortium name="The Broad Institute Genomics Platform"/>
            <consortium name="The Broad Institute Genome Sequencing Center for Infectious Disease"/>
            <person name="Wu L."/>
            <person name="Ma J."/>
        </authorList>
    </citation>
    <scope>NUCLEOTIDE SEQUENCE [LARGE SCALE GENOMIC DNA]</scope>
    <source>
        <strain evidence="3">DFY28</strain>
    </source>
</reference>
<feature type="transmembrane region" description="Helical" evidence="1">
    <location>
        <begin position="12"/>
        <end position="30"/>
    </location>
</feature>
<keyword evidence="1" id="KW-1133">Transmembrane helix</keyword>
<keyword evidence="1" id="KW-0812">Transmembrane</keyword>
<accession>A0ABW1QXM9</accession>
<feature type="transmembrane region" description="Helical" evidence="1">
    <location>
        <begin position="36"/>
        <end position="57"/>
    </location>
</feature>
<keyword evidence="1" id="KW-0472">Membrane</keyword>
<evidence type="ECO:0000256" key="1">
    <source>
        <dbReference type="SAM" id="Phobius"/>
    </source>
</evidence>
<dbReference type="EMBL" id="JBHSQI010000003">
    <property type="protein sequence ID" value="MFC6153370.1"/>
    <property type="molecule type" value="Genomic_DNA"/>
</dbReference>
<evidence type="ECO:0000313" key="3">
    <source>
        <dbReference type="Proteomes" id="UP001596098"/>
    </source>
</evidence>
<comment type="caution">
    <text evidence="2">The sequence shown here is derived from an EMBL/GenBank/DDBJ whole genome shotgun (WGS) entry which is preliminary data.</text>
</comment>
<keyword evidence="3" id="KW-1185">Reference proteome</keyword>
<proteinExistence type="predicted"/>
<organism evidence="2 3">
    <name type="scientific">Nocardioides yefusunii</name>
    <dbReference type="NCBI Taxonomy" id="2500546"/>
    <lineage>
        <taxon>Bacteria</taxon>
        <taxon>Bacillati</taxon>
        <taxon>Actinomycetota</taxon>
        <taxon>Actinomycetes</taxon>
        <taxon>Propionibacteriales</taxon>
        <taxon>Nocardioidaceae</taxon>
        <taxon>Nocardioides</taxon>
    </lineage>
</organism>
<sequence>MLGPLPALHRWGVTVTVLVLSGVVGLWLGISPQVPVLVPAATLGAVAVGALLARLVVGAHRDGGSATAG</sequence>
<protein>
    <submittedName>
        <fullName evidence="2">Uncharacterized protein</fullName>
    </submittedName>
</protein>
<evidence type="ECO:0000313" key="2">
    <source>
        <dbReference type="EMBL" id="MFC6153370.1"/>
    </source>
</evidence>